<dbReference type="Pfam" id="PF13356">
    <property type="entry name" value="Arm-DNA-bind_3"/>
    <property type="match status" value="1"/>
</dbReference>
<dbReference type="InterPro" id="IPR038488">
    <property type="entry name" value="Integrase_DNA-bd_sf"/>
</dbReference>
<keyword evidence="7" id="KW-1185">Reference proteome</keyword>
<keyword evidence="2" id="KW-0229">DNA integration</keyword>
<dbReference type="SUPFAM" id="SSF56349">
    <property type="entry name" value="DNA breaking-rejoining enzymes"/>
    <property type="match status" value="1"/>
</dbReference>
<dbReference type="Gene3D" id="1.10.443.10">
    <property type="entry name" value="Intergrase catalytic core"/>
    <property type="match status" value="1"/>
</dbReference>
<keyword evidence="3" id="KW-0238">DNA-binding</keyword>
<dbReference type="InterPro" id="IPR002104">
    <property type="entry name" value="Integrase_catalytic"/>
</dbReference>
<keyword evidence="4" id="KW-0233">DNA recombination</keyword>
<evidence type="ECO:0000313" key="6">
    <source>
        <dbReference type="EMBL" id="MCL1117727.1"/>
    </source>
</evidence>
<comment type="similarity">
    <text evidence="1">Belongs to the 'phage' integrase family.</text>
</comment>
<dbReference type="EMBL" id="JAKILK010000005">
    <property type="protein sequence ID" value="MCL1117727.1"/>
    <property type="molecule type" value="Genomic_DNA"/>
</dbReference>
<organism evidence="6 7">
    <name type="scientific">Shewanella aestuarii</name>
    <dbReference type="NCBI Taxonomy" id="1028752"/>
    <lineage>
        <taxon>Bacteria</taxon>
        <taxon>Pseudomonadati</taxon>
        <taxon>Pseudomonadota</taxon>
        <taxon>Gammaproteobacteria</taxon>
        <taxon>Alteromonadales</taxon>
        <taxon>Shewanellaceae</taxon>
        <taxon>Shewanella</taxon>
    </lineage>
</organism>
<dbReference type="Gene3D" id="1.10.150.130">
    <property type="match status" value="1"/>
</dbReference>
<dbReference type="InterPro" id="IPR011010">
    <property type="entry name" value="DNA_brk_join_enz"/>
</dbReference>
<protein>
    <submittedName>
        <fullName evidence="6">Site-specific integrase</fullName>
    </submittedName>
</protein>
<proteinExistence type="inferred from homology"/>
<evidence type="ECO:0000259" key="5">
    <source>
        <dbReference type="PROSITE" id="PS51898"/>
    </source>
</evidence>
<dbReference type="InterPro" id="IPR025166">
    <property type="entry name" value="Integrase_DNA_bind_dom"/>
</dbReference>
<evidence type="ECO:0000256" key="2">
    <source>
        <dbReference type="ARBA" id="ARBA00022908"/>
    </source>
</evidence>
<name>A0ABT0L2S0_9GAMM</name>
<dbReference type="InterPro" id="IPR013762">
    <property type="entry name" value="Integrase-like_cat_sf"/>
</dbReference>
<dbReference type="Proteomes" id="UP001203212">
    <property type="component" value="Unassembled WGS sequence"/>
</dbReference>
<dbReference type="InterPro" id="IPR050808">
    <property type="entry name" value="Phage_Integrase"/>
</dbReference>
<sequence>MDKEFTFNKRCFEQLKSAPKRYRIADLDQRESVKGLILEVMPSGQKYFRFRRKYLGKDVAVTIGLFPSLTIEQARKQAKLIAVDIAQGVNPNESKRQAKEAVALEDALSISVQQLFDAYVAEFSSKIKSGERRQKSLDDVHSIWNKHIKPRIGHLKVESISKNDADNFIKLIITKNSAAIRNKCLTLLKSMFNDQPLNPFVHIKKLAGTKRERILAEHEVKRLLEALELELPIYRDVVMMLLLTGQRKSCVFSMEWREIDHQRGIWLIPTSKMKVKKPHAVPLTKEAMDILTRRSQEAAKGERFVFPSERSQSGHIIEKAGKGSFWHRITERAELRGTEKGENVTIHDLRRTIASWSVMRGGNIQTTSKLLGHSDISITASTYAHLDIEHVRQELGITTAHLLGTFQHESKVDRLVREIEQLSEVEKRELHDKLNNNALPV</sequence>
<dbReference type="PANTHER" id="PTHR30629">
    <property type="entry name" value="PROPHAGE INTEGRASE"/>
    <property type="match status" value="1"/>
</dbReference>
<accession>A0ABT0L2S0</accession>
<evidence type="ECO:0000313" key="7">
    <source>
        <dbReference type="Proteomes" id="UP001203212"/>
    </source>
</evidence>
<evidence type="ECO:0000256" key="4">
    <source>
        <dbReference type="ARBA" id="ARBA00023172"/>
    </source>
</evidence>
<dbReference type="PANTHER" id="PTHR30629:SF2">
    <property type="entry name" value="PROPHAGE INTEGRASE INTS-RELATED"/>
    <property type="match status" value="1"/>
</dbReference>
<dbReference type="InterPro" id="IPR010998">
    <property type="entry name" value="Integrase_recombinase_N"/>
</dbReference>
<evidence type="ECO:0000256" key="3">
    <source>
        <dbReference type="ARBA" id="ARBA00023125"/>
    </source>
</evidence>
<comment type="caution">
    <text evidence="6">The sequence shown here is derived from an EMBL/GenBank/DDBJ whole genome shotgun (WGS) entry which is preliminary data.</text>
</comment>
<reference evidence="6 7" key="1">
    <citation type="submission" date="2022-01" db="EMBL/GenBank/DDBJ databases">
        <title>Whole genome-based taxonomy of the Shewanellaceae.</title>
        <authorList>
            <person name="Martin-Rodriguez A.J."/>
        </authorList>
    </citation>
    <scope>NUCLEOTIDE SEQUENCE [LARGE SCALE GENOMIC DNA]</scope>
    <source>
        <strain evidence="6 7">JCM 17801</strain>
    </source>
</reference>
<dbReference type="Pfam" id="PF00589">
    <property type="entry name" value="Phage_integrase"/>
    <property type="match status" value="1"/>
</dbReference>
<dbReference type="PROSITE" id="PS51898">
    <property type="entry name" value="TYR_RECOMBINASE"/>
    <property type="match status" value="1"/>
</dbReference>
<dbReference type="CDD" id="cd00796">
    <property type="entry name" value="INT_Rci_Hp1_C"/>
    <property type="match status" value="1"/>
</dbReference>
<gene>
    <name evidence="6" type="ORF">L2689_10795</name>
</gene>
<dbReference type="Gene3D" id="3.30.160.390">
    <property type="entry name" value="Integrase, DNA-binding domain"/>
    <property type="match status" value="1"/>
</dbReference>
<evidence type="ECO:0000256" key="1">
    <source>
        <dbReference type="ARBA" id="ARBA00008857"/>
    </source>
</evidence>
<dbReference type="RefSeq" id="WP_188841074.1">
    <property type="nucleotide sequence ID" value="NZ_BMOT01000005.1"/>
</dbReference>
<feature type="domain" description="Tyr recombinase" evidence="5">
    <location>
        <begin position="209"/>
        <end position="396"/>
    </location>
</feature>